<accession>A0A9W6USP2</accession>
<dbReference type="OrthoDB" id="3286086at2"/>
<evidence type="ECO:0000313" key="1">
    <source>
        <dbReference type="EMBL" id="GLW58347.1"/>
    </source>
</evidence>
<dbReference type="InterPro" id="IPR008930">
    <property type="entry name" value="Terpenoid_cyclase/PrenylTrfase"/>
</dbReference>
<comment type="caution">
    <text evidence="1">The sequence shown here is derived from an EMBL/GenBank/DDBJ whole genome shotgun (WGS) entry which is preliminary data.</text>
</comment>
<dbReference type="Proteomes" id="UP001165143">
    <property type="component" value="Unassembled WGS sequence"/>
</dbReference>
<protein>
    <submittedName>
        <fullName evidence="1">Uncharacterized protein</fullName>
    </submittedName>
</protein>
<dbReference type="EMBL" id="BSRX01000050">
    <property type="protein sequence ID" value="GLW58347.1"/>
    <property type="molecule type" value="Genomic_DNA"/>
</dbReference>
<dbReference type="RefSeq" id="WP_033255228.1">
    <property type="nucleotide sequence ID" value="NZ_BSRX01000050.1"/>
</dbReference>
<dbReference type="AlphaFoldDB" id="A0A9W6USP2"/>
<organism evidence="1 2">
    <name type="scientific">Kitasatospora phosalacinea</name>
    <dbReference type="NCBI Taxonomy" id="2065"/>
    <lineage>
        <taxon>Bacteria</taxon>
        <taxon>Bacillati</taxon>
        <taxon>Actinomycetota</taxon>
        <taxon>Actinomycetes</taxon>
        <taxon>Kitasatosporales</taxon>
        <taxon>Streptomycetaceae</taxon>
        <taxon>Kitasatospora</taxon>
    </lineage>
</organism>
<dbReference type="Gene3D" id="1.50.10.20">
    <property type="match status" value="1"/>
</dbReference>
<sequence length="306" mass="32587">MARIDDSTIDRAAEYLWTAGRVLEQRRFAHHFGAAPDPVGVLAALDAYRAPGGGWAYGLEPDVRGPAAQPLAAGAAARILAEADALNGPRGTELCDWAAASTTPDGGVPAVLPSLRDYPHPPFLPIADAPPAELLSTGQIAAPLLRAGLQHPWLTGAEAFCRRAIEAIGSTHPYEVITAVGFLDAAPDRAWAAEQAARLGELVRSQQLVLLDPAHPEQVRLAPGYAPGEFHLPHDYAPRPDSLARSWFTDAEVERGLDHLASRQLPDGGWPINWARWSAATENEARPGVTLAALLTLRAYEGGGTR</sequence>
<reference evidence="1" key="1">
    <citation type="submission" date="2023-02" db="EMBL/GenBank/DDBJ databases">
        <title>Kitasatospora phosalacinea NBRC 14362.</title>
        <authorList>
            <person name="Ichikawa N."/>
            <person name="Sato H."/>
            <person name="Tonouchi N."/>
        </authorList>
    </citation>
    <scope>NUCLEOTIDE SEQUENCE</scope>
    <source>
        <strain evidence="1">NBRC 14362</strain>
    </source>
</reference>
<gene>
    <name evidence="1" type="ORF">Kpho01_63580</name>
</gene>
<dbReference type="SUPFAM" id="SSF48239">
    <property type="entry name" value="Terpenoid cyclases/Protein prenyltransferases"/>
    <property type="match status" value="1"/>
</dbReference>
<proteinExistence type="predicted"/>
<evidence type="ECO:0000313" key="2">
    <source>
        <dbReference type="Proteomes" id="UP001165143"/>
    </source>
</evidence>
<name>A0A9W6USP2_9ACTN</name>